<organism evidence="1 2">
    <name type="scientific">Caligus rogercresseyi</name>
    <name type="common">Sea louse</name>
    <dbReference type="NCBI Taxonomy" id="217165"/>
    <lineage>
        <taxon>Eukaryota</taxon>
        <taxon>Metazoa</taxon>
        <taxon>Ecdysozoa</taxon>
        <taxon>Arthropoda</taxon>
        <taxon>Crustacea</taxon>
        <taxon>Multicrustacea</taxon>
        <taxon>Hexanauplia</taxon>
        <taxon>Copepoda</taxon>
        <taxon>Siphonostomatoida</taxon>
        <taxon>Caligidae</taxon>
        <taxon>Caligus</taxon>
    </lineage>
</organism>
<proteinExistence type="predicted"/>
<keyword evidence="2" id="KW-1185">Reference proteome</keyword>
<evidence type="ECO:0000313" key="1">
    <source>
        <dbReference type="EMBL" id="QQP40770.1"/>
    </source>
</evidence>
<dbReference type="OrthoDB" id="1933717at2759"/>
<sequence length="97" mass="10245">MSLRGKVAVVTGAWAEPGHGVHYGRSANELNRTANDIKERGGNAIPVSLDHNNDAAADQKGILDVLVNNAYSGALKCGIKSTGSDFETITWHGICIK</sequence>
<accession>A0A7T8H0F3</accession>
<name>A0A7T8H0F3_CALRO</name>
<dbReference type="EMBL" id="CP045899">
    <property type="protein sequence ID" value="QQP40770.1"/>
    <property type="molecule type" value="Genomic_DNA"/>
</dbReference>
<dbReference type="Proteomes" id="UP000595437">
    <property type="component" value="Chromosome 10"/>
</dbReference>
<reference evidence="2" key="1">
    <citation type="submission" date="2021-01" db="EMBL/GenBank/DDBJ databases">
        <title>Caligus Genome Assembly.</title>
        <authorList>
            <person name="Gallardo-Escarate C."/>
        </authorList>
    </citation>
    <scope>NUCLEOTIDE SEQUENCE [LARGE SCALE GENOMIC DNA]</scope>
</reference>
<protein>
    <submittedName>
        <fullName evidence="1">Dehydrogenase/reductase SDR family member 1</fullName>
    </submittedName>
</protein>
<dbReference type="AlphaFoldDB" id="A0A7T8H0F3"/>
<evidence type="ECO:0000313" key="2">
    <source>
        <dbReference type="Proteomes" id="UP000595437"/>
    </source>
</evidence>
<feature type="non-terminal residue" evidence="1">
    <location>
        <position position="1"/>
    </location>
</feature>
<dbReference type="InterPro" id="IPR036291">
    <property type="entry name" value="NAD(P)-bd_dom_sf"/>
</dbReference>
<dbReference type="Gene3D" id="3.40.50.720">
    <property type="entry name" value="NAD(P)-binding Rossmann-like Domain"/>
    <property type="match status" value="1"/>
</dbReference>
<gene>
    <name evidence="1" type="ORF">FKW44_014924</name>
</gene>
<dbReference type="SUPFAM" id="SSF51735">
    <property type="entry name" value="NAD(P)-binding Rossmann-fold domains"/>
    <property type="match status" value="1"/>
</dbReference>